<feature type="transmembrane region" description="Helical" evidence="1">
    <location>
        <begin position="20"/>
        <end position="40"/>
    </location>
</feature>
<dbReference type="EMBL" id="KN840509">
    <property type="protein sequence ID" value="KIP06867.1"/>
    <property type="molecule type" value="Genomic_DNA"/>
</dbReference>
<keyword evidence="1" id="KW-0812">Transmembrane</keyword>
<evidence type="ECO:0000313" key="4">
    <source>
        <dbReference type="Proteomes" id="UP000053257"/>
    </source>
</evidence>
<name>A0A0C3S7N0_PHLG1</name>
<keyword evidence="1" id="KW-1133">Transmembrane helix</keyword>
<protein>
    <recommendedName>
        <fullName evidence="2">DUF6535 domain-containing protein</fullName>
    </recommendedName>
</protein>
<feature type="non-terminal residue" evidence="3">
    <location>
        <position position="120"/>
    </location>
</feature>
<evidence type="ECO:0000313" key="3">
    <source>
        <dbReference type="EMBL" id="KIP06867.1"/>
    </source>
</evidence>
<feature type="transmembrane region" description="Helical" evidence="1">
    <location>
        <begin position="52"/>
        <end position="71"/>
    </location>
</feature>
<dbReference type="Proteomes" id="UP000053257">
    <property type="component" value="Unassembled WGS sequence"/>
</dbReference>
<proteinExistence type="predicted"/>
<dbReference type="OrthoDB" id="3056321at2759"/>
<dbReference type="AlphaFoldDB" id="A0A0C3S7N0"/>
<keyword evidence="1" id="KW-0472">Membrane</keyword>
<organism evidence="3 4">
    <name type="scientific">Phlebiopsis gigantea (strain 11061_1 CR5-6)</name>
    <name type="common">White-rot fungus</name>
    <name type="synonym">Peniophora gigantea</name>
    <dbReference type="NCBI Taxonomy" id="745531"/>
    <lineage>
        <taxon>Eukaryota</taxon>
        <taxon>Fungi</taxon>
        <taxon>Dikarya</taxon>
        <taxon>Basidiomycota</taxon>
        <taxon>Agaricomycotina</taxon>
        <taxon>Agaricomycetes</taxon>
        <taxon>Polyporales</taxon>
        <taxon>Phanerochaetaceae</taxon>
        <taxon>Phlebiopsis</taxon>
    </lineage>
</organism>
<feature type="domain" description="DUF6535" evidence="2">
    <location>
        <begin position="3"/>
        <end position="120"/>
    </location>
</feature>
<dbReference type="InterPro" id="IPR045338">
    <property type="entry name" value="DUF6535"/>
</dbReference>
<dbReference type="HOGENOM" id="CLU_018688_2_1_1"/>
<keyword evidence="4" id="KW-1185">Reference proteome</keyword>
<accession>A0A0C3S7N0</accession>
<reference evidence="3 4" key="1">
    <citation type="journal article" date="2014" name="PLoS Genet.">
        <title>Analysis of the Phlebiopsis gigantea genome, transcriptome and secretome provides insight into its pioneer colonization strategies of wood.</title>
        <authorList>
            <person name="Hori C."/>
            <person name="Ishida T."/>
            <person name="Igarashi K."/>
            <person name="Samejima M."/>
            <person name="Suzuki H."/>
            <person name="Master E."/>
            <person name="Ferreira P."/>
            <person name="Ruiz-Duenas F.J."/>
            <person name="Held B."/>
            <person name="Canessa P."/>
            <person name="Larrondo L.F."/>
            <person name="Schmoll M."/>
            <person name="Druzhinina I.S."/>
            <person name="Kubicek C.P."/>
            <person name="Gaskell J.A."/>
            <person name="Kersten P."/>
            <person name="St John F."/>
            <person name="Glasner J."/>
            <person name="Sabat G."/>
            <person name="Splinter BonDurant S."/>
            <person name="Syed K."/>
            <person name="Yadav J."/>
            <person name="Mgbeahuruike A.C."/>
            <person name="Kovalchuk A."/>
            <person name="Asiegbu F.O."/>
            <person name="Lackner G."/>
            <person name="Hoffmeister D."/>
            <person name="Rencoret J."/>
            <person name="Gutierrez A."/>
            <person name="Sun H."/>
            <person name="Lindquist E."/>
            <person name="Barry K."/>
            <person name="Riley R."/>
            <person name="Grigoriev I.V."/>
            <person name="Henrissat B."/>
            <person name="Kues U."/>
            <person name="Berka R.M."/>
            <person name="Martinez A.T."/>
            <person name="Covert S.F."/>
            <person name="Blanchette R.A."/>
            <person name="Cullen D."/>
        </authorList>
    </citation>
    <scope>NUCLEOTIDE SEQUENCE [LARGE SCALE GENOMIC DNA]</scope>
    <source>
        <strain evidence="3 4">11061_1 CR5-6</strain>
    </source>
</reference>
<evidence type="ECO:0000256" key="1">
    <source>
        <dbReference type="SAM" id="Phobius"/>
    </source>
</evidence>
<dbReference type="Pfam" id="PF20153">
    <property type="entry name" value="DUF6535"/>
    <property type="match status" value="1"/>
</dbReference>
<feature type="transmembrane region" description="Helical" evidence="1">
    <location>
        <begin position="91"/>
        <end position="113"/>
    </location>
</feature>
<evidence type="ECO:0000259" key="2">
    <source>
        <dbReference type="Pfam" id="PF20153"/>
    </source>
</evidence>
<gene>
    <name evidence="3" type="ORF">PHLGIDRAFT_90407</name>
</gene>
<sequence>MVKHDSDMVKDYADDIDTLLVFAGLFSAVVTAFVVETYVLLQPDPMNTTNQLLAYGLSSQLSPSIFSSALNSTISSILSSRPFIVPISARWINSLFFVSLVLSLSAAFFGILAKQWLREY</sequence>